<dbReference type="SUPFAM" id="SSF50249">
    <property type="entry name" value="Nucleic acid-binding proteins"/>
    <property type="match status" value="1"/>
</dbReference>
<keyword evidence="2" id="KW-0235">DNA replication</keyword>
<evidence type="ECO:0000256" key="3">
    <source>
        <dbReference type="SAM" id="MobiDB-lite"/>
    </source>
</evidence>
<feature type="compositionally biased region" description="Polar residues" evidence="3">
    <location>
        <begin position="156"/>
        <end position="168"/>
    </location>
</feature>
<dbReference type="InterPro" id="IPR031327">
    <property type="entry name" value="MCM"/>
</dbReference>
<dbReference type="PANTHER" id="PTHR11630">
    <property type="entry name" value="DNA REPLICATION LICENSING FACTOR MCM FAMILY MEMBER"/>
    <property type="match status" value="1"/>
</dbReference>
<evidence type="ECO:0000256" key="2">
    <source>
        <dbReference type="ARBA" id="ARBA00022705"/>
    </source>
</evidence>
<evidence type="ECO:0000313" key="5">
    <source>
        <dbReference type="EMBL" id="GJT53853.1"/>
    </source>
</evidence>
<feature type="region of interest" description="Disordered" evidence="3">
    <location>
        <begin position="110"/>
        <end position="135"/>
    </location>
</feature>
<comment type="caution">
    <text evidence="5">The sequence shown here is derived from an EMBL/GenBank/DDBJ whole genome shotgun (WGS) entry which is preliminary data.</text>
</comment>
<accession>A0ABQ5ESW9</accession>
<feature type="compositionally biased region" description="Polar residues" evidence="3">
    <location>
        <begin position="197"/>
        <end position="207"/>
    </location>
</feature>
<comment type="similarity">
    <text evidence="1">Belongs to the MCM family.</text>
</comment>
<feature type="region of interest" description="Disordered" evidence="3">
    <location>
        <begin position="156"/>
        <end position="178"/>
    </location>
</feature>
<dbReference type="Proteomes" id="UP001151760">
    <property type="component" value="Unassembled WGS sequence"/>
</dbReference>
<name>A0ABQ5ESW9_9ASTR</name>
<protein>
    <submittedName>
        <fullName evidence="5">DNA replication licensing factor MCM4</fullName>
    </submittedName>
</protein>
<evidence type="ECO:0000313" key="6">
    <source>
        <dbReference type="Proteomes" id="UP001151760"/>
    </source>
</evidence>
<feature type="region of interest" description="Disordered" evidence="3">
    <location>
        <begin position="301"/>
        <end position="323"/>
    </location>
</feature>
<reference evidence="5" key="2">
    <citation type="submission" date="2022-01" db="EMBL/GenBank/DDBJ databases">
        <authorList>
            <person name="Yamashiro T."/>
            <person name="Shiraishi A."/>
            <person name="Satake H."/>
            <person name="Nakayama K."/>
        </authorList>
    </citation>
    <scope>NUCLEOTIDE SEQUENCE</scope>
</reference>
<gene>
    <name evidence="5" type="ORF">Tco_0988907</name>
</gene>
<feature type="compositionally biased region" description="Basic and acidic residues" evidence="3">
    <location>
        <begin position="125"/>
        <end position="135"/>
    </location>
</feature>
<proteinExistence type="inferred from homology"/>
<evidence type="ECO:0000259" key="4">
    <source>
        <dbReference type="Pfam" id="PF17207"/>
    </source>
</evidence>
<dbReference type="InterPro" id="IPR012340">
    <property type="entry name" value="NA-bd_OB-fold"/>
</dbReference>
<organism evidence="5 6">
    <name type="scientific">Tanacetum coccineum</name>
    <dbReference type="NCBI Taxonomy" id="301880"/>
    <lineage>
        <taxon>Eukaryota</taxon>
        <taxon>Viridiplantae</taxon>
        <taxon>Streptophyta</taxon>
        <taxon>Embryophyta</taxon>
        <taxon>Tracheophyta</taxon>
        <taxon>Spermatophyta</taxon>
        <taxon>Magnoliopsida</taxon>
        <taxon>eudicotyledons</taxon>
        <taxon>Gunneridae</taxon>
        <taxon>Pentapetalae</taxon>
        <taxon>asterids</taxon>
        <taxon>campanulids</taxon>
        <taxon>Asterales</taxon>
        <taxon>Asteraceae</taxon>
        <taxon>Asteroideae</taxon>
        <taxon>Anthemideae</taxon>
        <taxon>Anthemidinae</taxon>
        <taxon>Tanacetum</taxon>
    </lineage>
</organism>
<keyword evidence="6" id="KW-1185">Reference proteome</keyword>
<sequence>MLGLGSSYEACEVWWCFVEVTFLKWKLRVFAIGHVQDVFFLPKLLSFGISIISRSTSTRTIYTVVEYDRPNIPIRQHAYDSEEDPSEHWDSDLQRDIDDTATTLAPVEATPAISEGFEPFEQEESEPKEQEEPEHEIARIRAADFPQETNLASQIPPLHSSQPSSTTYHVGGPSSVDPYVTATRASDRIMEGRPRGNTVNNSNPPKETTNEADRQLNTALPNLLTQLVQALEGNRANQGDVTQSCNFKTFRSCGAKQFFGTKGAVGLLTWFEGIEYVLHISRCPEGIQVEFASCKRVVMQEPSETTTRPTVPPQQHDSKDKGNDYELAARIQTQEQEELTIKEKSRLFVELMDPPSKGRSILQDLEQRVENINHTIPKLLKRLGTNQRVLADKQIVRFQETPDEIPEGGTPLTMSLLMHDKLVNAAKPGDRVEDSKPCADIPLIIVLIEVPMETEESSIQNEQGTPMDYGDQVEKLKELSKKLDVNKMVTRGLTLQSRASFRGDINILLVGDLGTSKSPIEGRNWQMAAGLLNRSNITLHLQEEISPVTNLGGFYELNSLQMETS</sequence>
<dbReference type="PANTHER" id="PTHR11630:SF66">
    <property type="entry name" value="DNA REPLICATION LICENSING FACTOR MCM4"/>
    <property type="match status" value="1"/>
</dbReference>
<feature type="compositionally biased region" description="Polar residues" evidence="3">
    <location>
        <begin position="302"/>
        <end position="315"/>
    </location>
</feature>
<dbReference type="EMBL" id="BQNB010016624">
    <property type="protein sequence ID" value="GJT53853.1"/>
    <property type="molecule type" value="Genomic_DNA"/>
</dbReference>
<dbReference type="InterPro" id="IPR033762">
    <property type="entry name" value="MCM_OB"/>
</dbReference>
<dbReference type="Gene3D" id="2.40.50.140">
    <property type="entry name" value="Nucleic acid-binding proteins"/>
    <property type="match status" value="1"/>
</dbReference>
<feature type="region of interest" description="Disordered" evidence="3">
    <location>
        <begin position="191"/>
        <end position="211"/>
    </location>
</feature>
<dbReference type="Pfam" id="PF17207">
    <property type="entry name" value="MCM_OB"/>
    <property type="match status" value="1"/>
</dbReference>
<reference evidence="5" key="1">
    <citation type="journal article" date="2022" name="Int. J. Mol. Sci.">
        <title>Draft Genome of Tanacetum Coccineum: Genomic Comparison of Closely Related Tanacetum-Family Plants.</title>
        <authorList>
            <person name="Yamashiro T."/>
            <person name="Shiraishi A."/>
            <person name="Nakayama K."/>
            <person name="Satake H."/>
        </authorList>
    </citation>
    <scope>NUCLEOTIDE SEQUENCE</scope>
</reference>
<feature type="domain" description="MCM OB" evidence="4">
    <location>
        <begin position="384"/>
        <end position="433"/>
    </location>
</feature>
<evidence type="ECO:0000256" key="1">
    <source>
        <dbReference type="ARBA" id="ARBA00008010"/>
    </source>
</evidence>